<evidence type="ECO:0000259" key="3">
    <source>
        <dbReference type="Pfam" id="PF19038"/>
    </source>
</evidence>
<dbReference type="Proteomes" id="UP000091820">
    <property type="component" value="Unassembled WGS sequence"/>
</dbReference>
<proteinExistence type="predicted"/>
<sequence>MNGLIVFNNVNDVVYHKFNDKLAQHIYKIALAQGLLAEGFDTLTATGPIDSNIILQIFSPIINSQRIMHCQFDNTYASFQCEQDLNFVFGELLGYQFVKVAQRPVEVLKRHIGVIMALSKQFYGANLFASQASEVQEELFTSCLECYEDYLWQQDQSIMLEALPRLLISAELRRNVKLSLESALERLKEIGHTRAHALMFVFHKFVAISSTKPAIPLNPSDLLFLILLSRCLQMSTRSINRSVAVFLQGLTQDPHSGCVPCIAHLSQLEKGVQLIQIVEYANLPVASSMYDTFFVLQKIISVQMQGNAEALKPTYENLDTFVRQTLDALKKSKLKGDDLEACLKKFSAKWENLRKMYGEFLKTYEREIVVRIESNIPSFLEDLKQLFTLSCCDSSAMNFQQLPEVAAVVEGKLLEFSEFLAVKAERNISIEAYLEDFPGLIHFIYVNRSSGLMIAPDLKYTSQLIPSDKLWSMVEYTRKNLKKGQTTVMWKDKSFNYAYFLWFEDQTSGSIKAIDMQQHFMTSSNSKAAFKCQFEPGLLAGDYYHLLTEMCFPKALPSKIKCYELFCIHLGLVTATCAVEHARRLVATIADVVGEDSF</sequence>
<evidence type="ECO:0000313" key="4">
    <source>
        <dbReference type="EnsemblMetazoa" id="GBRI002614-PA"/>
    </source>
</evidence>
<accession>A0A1A9W187</accession>
<dbReference type="InterPro" id="IPR043971">
    <property type="entry name" value="FUZ/MON1/HPS1_longin_2"/>
</dbReference>
<keyword evidence="5" id="KW-1185">Reference proteome</keyword>
<dbReference type="InterPro" id="IPR026053">
    <property type="entry name" value="HPS1"/>
</dbReference>
<dbReference type="PANTHER" id="PTHR12761:SF1">
    <property type="entry name" value="BLOC-3 COMPLEX MEMBER HPS1"/>
    <property type="match status" value="1"/>
</dbReference>
<dbReference type="Pfam" id="PF19036">
    <property type="entry name" value="Fuz_longin_1"/>
    <property type="match status" value="1"/>
</dbReference>
<dbReference type="GO" id="GO:0005085">
    <property type="term" value="F:guanyl-nucleotide exchange factor activity"/>
    <property type="evidence" value="ECO:0007669"/>
    <property type="project" value="TreeGrafter"/>
</dbReference>
<evidence type="ECO:0000259" key="2">
    <source>
        <dbReference type="Pfam" id="PF19037"/>
    </source>
</evidence>
<dbReference type="STRING" id="37001.A0A1A9W187"/>
<dbReference type="Pfam" id="PF19038">
    <property type="entry name" value="Fuz_longin_3"/>
    <property type="match status" value="1"/>
</dbReference>
<dbReference type="PANTHER" id="PTHR12761">
    <property type="entry name" value="HERMANSKY-PUDLAK SYNDROME PROTEIN 1"/>
    <property type="match status" value="1"/>
</dbReference>
<reference evidence="5" key="1">
    <citation type="submission" date="2014-03" db="EMBL/GenBank/DDBJ databases">
        <authorList>
            <person name="Aksoy S."/>
            <person name="Warren W."/>
            <person name="Wilson R.K."/>
        </authorList>
    </citation>
    <scope>NUCLEOTIDE SEQUENCE [LARGE SCALE GENOMIC DNA]</scope>
    <source>
        <strain evidence="5">IAEA</strain>
    </source>
</reference>
<dbReference type="VEuPathDB" id="VectorBase:GBRI002614"/>
<dbReference type="InterPro" id="IPR043972">
    <property type="entry name" value="FUZ/MON1/HPS1_longin_1"/>
</dbReference>
<feature type="domain" description="FUZ/MON1/HPS1 second Longin" evidence="2">
    <location>
        <begin position="193"/>
        <end position="295"/>
    </location>
</feature>
<dbReference type="GO" id="GO:0016192">
    <property type="term" value="P:vesicle-mediated transport"/>
    <property type="evidence" value="ECO:0007669"/>
    <property type="project" value="InterPro"/>
</dbReference>
<dbReference type="AlphaFoldDB" id="A0A1A9W187"/>
<evidence type="ECO:0000313" key="5">
    <source>
        <dbReference type="Proteomes" id="UP000091820"/>
    </source>
</evidence>
<protein>
    <recommendedName>
        <fullName evidence="6">FUZ/MON1/HPS1 third Longin domain-containing protein</fullName>
    </recommendedName>
</protein>
<dbReference type="EnsemblMetazoa" id="GBRI002614-RA">
    <property type="protein sequence ID" value="GBRI002614-PA"/>
    <property type="gene ID" value="GBRI002614"/>
</dbReference>
<feature type="domain" description="FUZ/MON1/HPS1 third Longin" evidence="3">
    <location>
        <begin position="439"/>
        <end position="590"/>
    </location>
</feature>
<dbReference type="Pfam" id="PF19037">
    <property type="entry name" value="Fuz_longin_2"/>
    <property type="match status" value="1"/>
</dbReference>
<reference evidence="4" key="2">
    <citation type="submission" date="2020-05" db="UniProtKB">
        <authorList>
            <consortium name="EnsemblMetazoa"/>
        </authorList>
    </citation>
    <scope>IDENTIFICATION</scope>
    <source>
        <strain evidence="4">IAEA</strain>
    </source>
</reference>
<dbReference type="GO" id="GO:0031085">
    <property type="term" value="C:BLOC-3 complex"/>
    <property type="evidence" value="ECO:0007669"/>
    <property type="project" value="TreeGrafter"/>
</dbReference>
<organism evidence="4 5">
    <name type="scientific">Glossina brevipalpis</name>
    <dbReference type="NCBI Taxonomy" id="37001"/>
    <lineage>
        <taxon>Eukaryota</taxon>
        <taxon>Metazoa</taxon>
        <taxon>Ecdysozoa</taxon>
        <taxon>Arthropoda</taxon>
        <taxon>Hexapoda</taxon>
        <taxon>Insecta</taxon>
        <taxon>Pterygota</taxon>
        <taxon>Neoptera</taxon>
        <taxon>Endopterygota</taxon>
        <taxon>Diptera</taxon>
        <taxon>Brachycera</taxon>
        <taxon>Muscomorpha</taxon>
        <taxon>Hippoboscoidea</taxon>
        <taxon>Glossinidae</taxon>
        <taxon>Glossina</taxon>
    </lineage>
</organism>
<dbReference type="InterPro" id="IPR043970">
    <property type="entry name" value="FUZ/MON1/HPS1_longin_3"/>
</dbReference>
<feature type="domain" description="FUZ/MON1/HPS1 first Longin" evidence="1">
    <location>
        <begin position="4"/>
        <end position="148"/>
    </location>
</feature>
<evidence type="ECO:0000259" key="1">
    <source>
        <dbReference type="Pfam" id="PF19036"/>
    </source>
</evidence>
<evidence type="ECO:0008006" key="6">
    <source>
        <dbReference type="Google" id="ProtNLM"/>
    </source>
</evidence>
<name>A0A1A9W187_9MUSC</name>